<reference evidence="1 2" key="1">
    <citation type="submission" date="2015-08" db="EMBL/GenBank/DDBJ databases">
        <authorList>
            <person name="Babu N.S."/>
            <person name="Beckwith C.J."/>
            <person name="Beseler K.G."/>
            <person name="Brison A."/>
            <person name="Carone J.V."/>
            <person name="Caskin T.P."/>
            <person name="Diamond M."/>
            <person name="Durham M.E."/>
            <person name="Foxe J.M."/>
            <person name="Go M."/>
            <person name="Henderson B.A."/>
            <person name="Jones I.B."/>
            <person name="McGettigan J.A."/>
            <person name="Micheletti S.J."/>
            <person name="Nasrallah M.E."/>
            <person name="Ortiz D."/>
            <person name="Piller C.R."/>
            <person name="Privatt S.R."/>
            <person name="Schneider S.L."/>
            <person name="Sharp S."/>
            <person name="Smith T.C."/>
            <person name="Stanton J.D."/>
            <person name="Ullery H.E."/>
            <person name="Wilson R.J."/>
            <person name="Serrano M.G."/>
            <person name="Buck G."/>
            <person name="Lee V."/>
            <person name="Wang Y."/>
            <person name="Carvalho R."/>
            <person name="Voegtly L."/>
            <person name="Shi R."/>
            <person name="Duckworth R."/>
            <person name="Johnson A."/>
            <person name="Loviza R."/>
            <person name="Walstead R."/>
            <person name="Shah Z."/>
            <person name="Kiflezghi M."/>
            <person name="Wade K."/>
            <person name="Ball S.L."/>
            <person name="Bradley K.W."/>
            <person name="Asai D.J."/>
            <person name="Bowman C.A."/>
            <person name="Russell D.A."/>
            <person name="Pope W.H."/>
            <person name="Jacobs-Sera D."/>
            <person name="Hendrix R.W."/>
            <person name="Hatfull G.F."/>
        </authorList>
    </citation>
    <scope>NUCLEOTIDE SEQUENCE [LARGE SCALE GENOMIC DNA]</scope>
    <source>
        <strain evidence="1 2">DSM 27710</strain>
    </source>
</reference>
<proteinExistence type="predicted"/>
<dbReference type="SUPFAM" id="SSF53474">
    <property type="entry name" value="alpha/beta-Hydrolases"/>
    <property type="match status" value="1"/>
</dbReference>
<accession>A0A0K1PJH2</accession>
<organism evidence="1 2">
    <name type="scientific">Vulgatibacter incomptus</name>
    <dbReference type="NCBI Taxonomy" id="1391653"/>
    <lineage>
        <taxon>Bacteria</taxon>
        <taxon>Pseudomonadati</taxon>
        <taxon>Myxococcota</taxon>
        <taxon>Myxococcia</taxon>
        <taxon>Myxococcales</taxon>
        <taxon>Cystobacterineae</taxon>
        <taxon>Vulgatibacteraceae</taxon>
        <taxon>Vulgatibacter</taxon>
    </lineage>
</organism>
<dbReference type="RefSeq" id="WP_240475396.1">
    <property type="nucleotide sequence ID" value="NZ_CP012332.1"/>
</dbReference>
<dbReference type="EMBL" id="CP012332">
    <property type="protein sequence ID" value="AKU93234.1"/>
    <property type="molecule type" value="Genomic_DNA"/>
</dbReference>
<keyword evidence="2" id="KW-1185">Reference proteome</keyword>
<protein>
    <submittedName>
        <fullName evidence="1">Menaquinone biosynthesis related protein, putative DHNA-CoA thioesterase</fullName>
    </submittedName>
</protein>
<gene>
    <name evidence="1" type="ORF">AKJ08_3621</name>
</gene>
<dbReference type="AlphaFoldDB" id="A0A0K1PJH2"/>
<dbReference type="Gene3D" id="3.40.50.1820">
    <property type="entry name" value="alpha/beta hydrolase"/>
    <property type="match status" value="1"/>
</dbReference>
<dbReference type="InterPro" id="IPR029058">
    <property type="entry name" value="AB_hydrolase_fold"/>
</dbReference>
<name>A0A0K1PJH2_9BACT</name>
<sequence>MRNALLETGLSPSLADWLLMNLIHTDDGYRWRFDRFALDRLHKRVNAADLWPAVEAEDAPRLRCIRGADSTYVTDEDLRRMEAAGCPVDTLQDAGHFVHVDQLEALVAALATRPPGWT</sequence>
<dbReference type="PATRIC" id="fig|1391653.3.peg.3778"/>
<evidence type="ECO:0000313" key="2">
    <source>
        <dbReference type="Proteomes" id="UP000055590"/>
    </source>
</evidence>
<dbReference type="STRING" id="1391653.AKJ08_3621"/>
<dbReference type="KEGG" id="vin:AKJ08_3621"/>
<dbReference type="Proteomes" id="UP000055590">
    <property type="component" value="Chromosome"/>
</dbReference>
<evidence type="ECO:0000313" key="1">
    <source>
        <dbReference type="EMBL" id="AKU93234.1"/>
    </source>
</evidence>